<name>A0A942YGP7_9BACI</name>
<dbReference type="AlphaFoldDB" id="A0A942YGP7"/>
<evidence type="ECO:0000313" key="2">
    <source>
        <dbReference type="EMBL" id="MBS4194929.1"/>
    </source>
</evidence>
<dbReference type="InterPro" id="IPR005069">
    <property type="entry name" value="Nucl-diP-sugar_transferase"/>
</dbReference>
<evidence type="ECO:0000313" key="3">
    <source>
        <dbReference type="Proteomes" id="UP000681414"/>
    </source>
</evidence>
<dbReference type="Pfam" id="PF03407">
    <property type="entry name" value="Nucleotid_trans"/>
    <property type="match status" value="1"/>
</dbReference>
<reference evidence="2 3" key="1">
    <citation type="submission" date="2021-05" db="EMBL/GenBank/DDBJ databases">
        <title>Novel Bacillus species.</title>
        <authorList>
            <person name="Liu G."/>
        </authorList>
    </citation>
    <scope>NUCLEOTIDE SEQUENCE [LARGE SCALE GENOMIC DNA]</scope>
    <source>
        <strain evidence="3">FJAT-49780</strain>
    </source>
</reference>
<dbReference type="EMBL" id="JAGYPG010000001">
    <property type="protein sequence ID" value="MBS4194929.1"/>
    <property type="molecule type" value="Genomic_DNA"/>
</dbReference>
<dbReference type="Proteomes" id="UP000681414">
    <property type="component" value="Unassembled WGS sequence"/>
</dbReference>
<proteinExistence type="predicted"/>
<sequence length="238" mass="28162">MIPSYEFSLTPNSNMVICCLATGKNHEDSLDIMKPTVEYYGKLHKIDTLFFKEKLLPNETAKKHKIILLYNLLKFYEIVMWMDSDTIFVDPRVDIRNELNTDHVVYMTSYFGRVPLFPNSGVIVAKRDPRTLEILEEVWKFKRKHRRGWWDQQAFLELLGFKNNYVRILSYDGPTKYSSLIGELPLKWNSRPNRKDVAKNPLIMHHCGLDWGLRLKRMKRSYRQFLENIRGNKADSGK</sequence>
<keyword evidence="3" id="KW-1185">Reference proteome</keyword>
<dbReference type="Gene3D" id="3.90.550.10">
    <property type="entry name" value="Spore Coat Polysaccharide Biosynthesis Protein SpsA, Chain A"/>
    <property type="match status" value="1"/>
</dbReference>
<dbReference type="InterPro" id="IPR029044">
    <property type="entry name" value="Nucleotide-diphossugar_trans"/>
</dbReference>
<protein>
    <recommendedName>
        <fullName evidence="1">Nucleotide-diphospho-sugar transferase domain-containing protein</fullName>
    </recommendedName>
</protein>
<organism evidence="2 3">
    <name type="scientific">Lederbergia citri</name>
    <dbReference type="NCBI Taxonomy" id="2833580"/>
    <lineage>
        <taxon>Bacteria</taxon>
        <taxon>Bacillati</taxon>
        <taxon>Bacillota</taxon>
        <taxon>Bacilli</taxon>
        <taxon>Bacillales</taxon>
        <taxon>Bacillaceae</taxon>
        <taxon>Lederbergia</taxon>
    </lineage>
</organism>
<dbReference type="RefSeq" id="WP_213124071.1">
    <property type="nucleotide sequence ID" value="NZ_JAGYPG010000001.1"/>
</dbReference>
<dbReference type="SUPFAM" id="SSF53448">
    <property type="entry name" value="Nucleotide-diphospho-sugar transferases"/>
    <property type="match status" value="1"/>
</dbReference>
<accession>A0A942YGP7</accession>
<evidence type="ECO:0000259" key="1">
    <source>
        <dbReference type="Pfam" id="PF03407"/>
    </source>
</evidence>
<feature type="domain" description="Nucleotide-diphospho-sugar transferase" evidence="1">
    <location>
        <begin position="63"/>
        <end position="162"/>
    </location>
</feature>
<comment type="caution">
    <text evidence="2">The sequence shown here is derived from an EMBL/GenBank/DDBJ whole genome shotgun (WGS) entry which is preliminary data.</text>
</comment>
<gene>
    <name evidence="2" type="ORF">KHA97_07540</name>
</gene>